<gene>
    <name evidence="3" type="ORF">EXIGLDRAFT_717568</name>
</gene>
<feature type="region of interest" description="Disordered" evidence="1">
    <location>
        <begin position="103"/>
        <end position="136"/>
    </location>
</feature>
<name>A0A165IAX6_EXIGL</name>
<reference evidence="3 4" key="1">
    <citation type="journal article" date="2016" name="Mol. Biol. Evol.">
        <title>Comparative Genomics of Early-Diverging Mushroom-Forming Fungi Provides Insights into the Origins of Lignocellulose Decay Capabilities.</title>
        <authorList>
            <person name="Nagy L.G."/>
            <person name="Riley R."/>
            <person name="Tritt A."/>
            <person name="Adam C."/>
            <person name="Daum C."/>
            <person name="Floudas D."/>
            <person name="Sun H."/>
            <person name="Yadav J.S."/>
            <person name="Pangilinan J."/>
            <person name="Larsson K.H."/>
            <person name="Matsuura K."/>
            <person name="Barry K."/>
            <person name="Labutti K."/>
            <person name="Kuo R."/>
            <person name="Ohm R.A."/>
            <person name="Bhattacharya S.S."/>
            <person name="Shirouzu T."/>
            <person name="Yoshinaga Y."/>
            <person name="Martin F.M."/>
            <person name="Grigoriev I.V."/>
            <person name="Hibbett D.S."/>
        </authorList>
    </citation>
    <scope>NUCLEOTIDE SEQUENCE [LARGE SCALE GENOMIC DNA]</scope>
    <source>
        <strain evidence="3 4">HHB12029</strain>
    </source>
</reference>
<accession>A0A165IAX6</accession>
<feature type="compositionally biased region" description="Basic and acidic residues" evidence="1">
    <location>
        <begin position="120"/>
        <end position="136"/>
    </location>
</feature>
<evidence type="ECO:0000313" key="4">
    <source>
        <dbReference type="Proteomes" id="UP000077266"/>
    </source>
</evidence>
<proteinExistence type="predicted"/>
<feature type="signal peptide" evidence="2">
    <location>
        <begin position="1"/>
        <end position="18"/>
    </location>
</feature>
<sequence>MLPTLAFLSALMLSLVLASQSPNCPKITPWISGSYGPNNQTSVSGEFPIIPGQSISVQVVELATCSVPTTNPRLVEFSVMLMDVLSYEQIIPTVFSTAQAVIVTPPNPLPDPDGDEDNEDPSHPEDRRRGVVEDPGDHLMGTVSANFAGASFDVLQEVRDKTGFLWIVVSSA</sequence>
<evidence type="ECO:0000256" key="1">
    <source>
        <dbReference type="SAM" id="MobiDB-lite"/>
    </source>
</evidence>
<keyword evidence="4" id="KW-1185">Reference proteome</keyword>
<dbReference type="EMBL" id="KV425995">
    <property type="protein sequence ID" value="KZV93148.1"/>
    <property type="molecule type" value="Genomic_DNA"/>
</dbReference>
<dbReference type="Proteomes" id="UP000077266">
    <property type="component" value="Unassembled WGS sequence"/>
</dbReference>
<evidence type="ECO:0000313" key="3">
    <source>
        <dbReference type="EMBL" id="KZV93148.1"/>
    </source>
</evidence>
<organism evidence="3 4">
    <name type="scientific">Exidia glandulosa HHB12029</name>
    <dbReference type="NCBI Taxonomy" id="1314781"/>
    <lineage>
        <taxon>Eukaryota</taxon>
        <taxon>Fungi</taxon>
        <taxon>Dikarya</taxon>
        <taxon>Basidiomycota</taxon>
        <taxon>Agaricomycotina</taxon>
        <taxon>Agaricomycetes</taxon>
        <taxon>Auriculariales</taxon>
        <taxon>Exidiaceae</taxon>
        <taxon>Exidia</taxon>
    </lineage>
</organism>
<evidence type="ECO:0000256" key="2">
    <source>
        <dbReference type="SAM" id="SignalP"/>
    </source>
</evidence>
<feature type="chain" id="PRO_5007859155" evidence="2">
    <location>
        <begin position="19"/>
        <end position="172"/>
    </location>
</feature>
<dbReference type="InParanoid" id="A0A165IAX6"/>
<protein>
    <submittedName>
        <fullName evidence="3">Uncharacterized protein</fullName>
    </submittedName>
</protein>
<dbReference type="AlphaFoldDB" id="A0A165IAX6"/>
<keyword evidence="2" id="KW-0732">Signal</keyword>